<dbReference type="Pfam" id="PF16656">
    <property type="entry name" value="Pur_ac_phosph_N"/>
    <property type="match status" value="1"/>
</dbReference>
<feature type="domain" description="Purple acid phosphatase N-terminal" evidence="4">
    <location>
        <begin position="63"/>
        <end position="168"/>
    </location>
</feature>
<dbReference type="Proteomes" id="UP001597419">
    <property type="component" value="Unassembled WGS sequence"/>
</dbReference>
<accession>A0ABW5GBE0</accession>
<feature type="region of interest" description="Disordered" evidence="2">
    <location>
        <begin position="519"/>
        <end position="539"/>
    </location>
</feature>
<dbReference type="InterPro" id="IPR006311">
    <property type="entry name" value="TAT_signal"/>
</dbReference>
<dbReference type="SUPFAM" id="SSF49363">
    <property type="entry name" value="Purple acid phosphatase, N-terminal domain"/>
    <property type="match status" value="1"/>
</dbReference>
<dbReference type="InterPro" id="IPR015914">
    <property type="entry name" value="PAPs_N"/>
</dbReference>
<dbReference type="InterPro" id="IPR019546">
    <property type="entry name" value="TAT_signal_bac_arc"/>
</dbReference>
<dbReference type="RefSeq" id="WP_345387285.1">
    <property type="nucleotide sequence ID" value="NZ_BAABHG010000002.1"/>
</dbReference>
<reference evidence="6" key="1">
    <citation type="journal article" date="2019" name="Int. J. Syst. Evol. Microbiol.">
        <title>The Global Catalogue of Microorganisms (GCM) 10K type strain sequencing project: providing services to taxonomists for standard genome sequencing and annotation.</title>
        <authorList>
            <consortium name="The Broad Institute Genomics Platform"/>
            <consortium name="The Broad Institute Genome Sequencing Center for Infectious Disease"/>
            <person name="Wu L."/>
            <person name="Ma J."/>
        </authorList>
    </citation>
    <scope>NUCLEOTIDE SEQUENCE [LARGE SCALE GENOMIC DNA]</scope>
    <source>
        <strain evidence="6">CGMCC 4.7643</strain>
    </source>
</reference>
<dbReference type="GO" id="GO:0016787">
    <property type="term" value="F:hydrolase activity"/>
    <property type="evidence" value="ECO:0007669"/>
    <property type="project" value="UniProtKB-KW"/>
</dbReference>
<dbReference type="PROSITE" id="PS51318">
    <property type="entry name" value="TAT"/>
    <property type="match status" value="1"/>
</dbReference>
<keyword evidence="5" id="KW-0378">Hydrolase</keyword>
<feature type="compositionally biased region" description="Low complexity" evidence="2">
    <location>
        <begin position="529"/>
        <end position="539"/>
    </location>
</feature>
<proteinExistence type="predicted"/>
<keyword evidence="6" id="KW-1185">Reference proteome</keyword>
<dbReference type="InterPro" id="IPR039331">
    <property type="entry name" value="PAPs-like"/>
</dbReference>
<feature type="domain" description="Calcineurin-like phosphoesterase" evidence="3">
    <location>
        <begin position="204"/>
        <end position="394"/>
    </location>
</feature>
<gene>
    <name evidence="5" type="ORF">ACFSYJ_09405</name>
</gene>
<name>A0ABW5GBE0_9PSEU</name>
<dbReference type="InterPro" id="IPR029052">
    <property type="entry name" value="Metallo-depent_PP-like"/>
</dbReference>
<dbReference type="NCBIfam" id="TIGR01409">
    <property type="entry name" value="TAT_signal_seq"/>
    <property type="match status" value="1"/>
</dbReference>
<evidence type="ECO:0000259" key="3">
    <source>
        <dbReference type="Pfam" id="PF00149"/>
    </source>
</evidence>
<dbReference type="SUPFAM" id="SSF56300">
    <property type="entry name" value="Metallo-dependent phosphatases"/>
    <property type="match status" value="1"/>
</dbReference>
<comment type="caution">
    <text evidence="5">The sequence shown here is derived from an EMBL/GenBank/DDBJ whole genome shotgun (WGS) entry which is preliminary data.</text>
</comment>
<dbReference type="Gene3D" id="2.60.40.380">
    <property type="entry name" value="Purple acid phosphatase-like, N-terminal"/>
    <property type="match status" value="1"/>
</dbReference>
<organism evidence="5 6">
    <name type="scientific">Amycolatopsis samaneae</name>
    <dbReference type="NCBI Taxonomy" id="664691"/>
    <lineage>
        <taxon>Bacteria</taxon>
        <taxon>Bacillati</taxon>
        <taxon>Actinomycetota</taxon>
        <taxon>Actinomycetes</taxon>
        <taxon>Pseudonocardiales</taxon>
        <taxon>Pseudonocardiaceae</taxon>
        <taxon>Amycolatopsis</taxon>
    </lineage>
</organism>
<evidence type="ECO:0000313" key="5">
    <source>
        <dbReference type="EMBL" id="MFD2458818.1"/>
    </source>
</evidence>
<dbReference type="InterPro" id="IPR004843">
    <property type="entry name" value="Calcineurin-like_PHP"/>
</dbReference>
<dbReference type="Pfam" id="PF00149">
    <property type="entry name" value="Metallophos"/>
    <property type="match status" value="1"/>
</dbReference>
<dbReference type="PANTHER" id="PTHR22953">
    <property type="entry name" value="ACID PHOSPHATASE RELATED"/>
    <property type="match status" value="1"/>
</dbReference>
<evidence type="ECO:0000313" key="6">
    <source>
        <dbReference type="Proteomes" id="UP001597419"/>
    </source>
</evidence>
<protein>
    <submittedName>
        <fullName evidence="5">Purple acid phosphatase family protein</fullName>
        <ecNumber evidence="5">3.1.-.-</ecNumber>
    </submittedName>
</protein>
<dbReference type="EC" id="3.1.-.-" evidence="5"/>
<evidence type="ECO:0000256" key="1">
    <source>
        <dbReference type="ARBA" id="ARBA00022729"/>
    </source>
</evidence>
<dbReference type="PANTHER" id="PTHR22953:SF153">
    <property type="entry name" value="PURPLE ACID PHOSPHATASE"/>
    <property type="match status" value="1"/>
</dbReference>
<dbReference type="Gene3D" id="3.60.21.10">
    <property type="match status" value="1"/>
</dbReference>
<keyword evidence="1" id="KW-0732">Signal</keyword>
<sequence>MEIPRVGLPDALATRLSIAEHHEYLSRRSMLKGAAAGGALLAAGPLLLPVPAHADGARVAPGGRHLAFGRNPRTSMRVAWQTPARVRNPFLRLAEQHGGTGWSHRVPAETRVLHSEVTGVIAPYDQYYLHAEATGLTPGRTYHYAVGHDGFDPAAGDGGAAAVSTFTTAPARGFPCEKFTFTAFGDQGVSTTALAQDGAVARQNPRFHLLAGDIAYADPTGAGNPVGDHADDEHDSYDPKVWDAYLAQIEAVAASVPWMVTTGNHDMEALYSPDGYGGQLKRWDFPGSGPAGCPSVYSFLYGNVGVVSLDANDVSYEIPANLGYSSGGQTAWLRRRLRYLRAQPDVDFVVVFFHHCAYSTTNQHASDGGVRDEWVPLVDEYHVDLVINGHNHIYERTDALRGGRVTRVVGIGDTIDPDHDGTVYATCGGGGRSVYDFPVPDTFTGEYRSYHWTDDGAKAGETVGWSRVRYTGYAFLAIDAQPAWRGHPTTLTVRALREDGTGIDHFTLRRVAGFHTASSGLGTRHRTDAPALGADPGDA</sequence>
<dbReference type="InterPro" id="IPR008963">
    <property type="entry name" value="Purple_acid_Pase-like_N"/>
</dbReference>
<dbReference type="EMBL" id="JBHUKU010000004">
    <property type="protein sequence ID" value="MFD2458818.1"/>
    <property type="molecule type" value="Genomic_DNA"/>
</dbReference>
<evidence type="ECO:0000256" key="2">
    <source>
        <dbReference type="SAM" id="MobiDB-lite"/>
    </source>
</evidence>
<evidence type="ECO:0000259" key="4">
    <source>
        <dbReference type="Pfam" id="PF16656"/>
    </source>
</evidence>